<proteinExistence type="predicted"/>
<protein>
    <recommendedName>
        <fullName evidence="5">Lipoprotein</fullName>
    </recommendedName>
</protein>
<dbReference type="EMBL" id="JBHUGI010000032">
    <property type="protein sequence ID" value="MFD1928864.1"/>
    <property type="molecule type" value="Genomic_DNA"/>
</dbReference>
<accession>A0ABW4SIP7</accession>
<keyword evidence="2" id="KW-0732">Signal</keyword>
<comment type="caution">
    <text evidence="3">The sequence shown here is derived from an EMBL/GenBank/DDBJ whole genome shotgun (WGS) entry which is preliminary data.</text>
</comment>
<feature type="compositionally biased region" description="Basic and acidic residues" evidence="1">
    <location>
        <begin position="37"/>
        <end position="65"/>
    </location>
</feature>
<feature type="signal peptide" evidence="2">
    <location>
        <begin position="1"/>
        <end position="20"/>
    </location>
</feature>
<feature type="chain" id="PRO_5046636823" description="Lipoprotein" evidence="2">
    <location>
        <begin position="21"/>
        <end position="172"/>
    </location>
</feature>
<evidence type="ECO:0000256" key="2">
    <source>
        <dbReference type="SAM" id="SignalP"/>
    </source>
</evidence>
<gene>
    <name evidence="3" type="ORF">ACFSFY_12555</name>
</gene>
<evidence type="ECO:0008006" key="5">
    <source>
        <dbReference type="Google" id="ProtNLM"/>
    </source>
</evidence>
<evidence type="ECO:0000256" key="1">
    <source>
        <dbReference type="SAM" id="MobiDB-lite"/>
    </source>
</evidence>
<dbReference type="RefSeq" id="WP_381538520.1">
    <property type="nucleotide sequence ID" value="NZ_JBHUGI010000032.1"/>
</dbReference>
<keyword evidence="4" id="KW-1185">Reference proteome</keyword>
<reference evidence="4" key="1">
    <citation type="journal article" date="2019" name="Int. J. Syst. Evol. Microbiol.">
        <title>The Global Catalogue of Microorganisms (GCM) 10K type strain sequencing project: providing services to taxonomists for standard genome sequencing and annotation.</title>
        <authorList>
            <consortium name="The Broad Institute Genomics Platform"/>
            <consortium name="The Broad Institute Genome Sequencing Center for Infectious Disease"/>
            <person name="Wu L."/>
            <person name="Ma J."/>
        </authorList>
    </citation>
    <scope>NUCLEOTIDE SEQUENCE [LARGE SCALE GENOMIC DNA]</scope>
    <source>
        <strain evidence="4">CGMCC 4.7177</strain>
    </source>
</reference>
<evidence type="ECO:0000313" key="4">
    <source>
        <dbReference type="Proteomes" id="UP001597218"/>
    </source>
</evidence>
<evidence type="ECO:0000313" key="3">
    <source>
        <dbReference type="EMBL" id="MFD1928864.1"/>
    </source>
</evidence>
<name>A0ABW4SIP7_9BACL</name>
<dbReference type="Proteomes" id="UP001597218">
    <property type="component" value="Unassembled WGS sequence"/>
</dbReference>
<feature type="region of interest" description="Disordered" evidence="1">
    <location>
        <begin position="26"/>
        <end position="78"/>
    </location>
</feature>
<organism evidence="3 4">
    <name type="scientific">Sporosarcina siberiensis</name>
    <dbReference type="NCBI Taxonomy" id="1365606"/>
    <lineage>
        <taxon>Bacteria</taxon>
        <taxon>Bacillati</taxon>
        <taxon>Bacillota</taxon>
        <taxon>Bacilli</taxon>
        <taxon>Bacillales</taxon>
        <taxon>Caryophanaceae</taxon>
        <taxon>Sporosarcina</taxon>
    </lineage>
</organism>
<feature type="compositionally biased region" description="Polar residues" evidence="1">
    <location>
        <begin position="27"/>
        <end position="36"/>
    </location>
</feature>
<sequence>MKKHVLTLFLIVGMCLTLVACNDAGDDSSNTNTDSVKATESKKDKGVGEKSTDDDKPEQKDETGKELSIPDDIPKDFPFPEGMVITNISDKSDEEKIGYYIDINLENIDVVEVFDMYREYSEKIGYMITKDGEVESVPGVFQFATLKTSTDMFIITLRPEEENGMIQVLVGK</sequence>
<dbReference type="PROSITE" id="PS51257">
    <property type="entry name" value="PROKAR_LIPOPROTEIN"/>
    <property type="match status" value="1"/>
</dbReference>